<gene>
    <name evidence="1" type="ORF">O3P69_013929</name>
</gene>
<sequence>MFVNVYKLLGIVLDSATQILQEAERSLYNAVCVLAQTVQQTRPVHGGASTFTPLSVSYLSLYLSPFPHPLSPPLTLSPPFPHPHPHLRSRHVGRGAALDALHCRVLI</sequence>
<protein>
    <submittedName>
        <fullName evidence="1">Uncharacterized protein</fullName>
    </submittedName>
</protein>
<reference evidence="1 2" key="1">
    <citation type="submission" date="2023-03" db="EMBL/GenBank/DDBJ databases">
        <title>High-quality genome of Scylla paramamosain provides insights in environmental adaptation.</title>
        <authorList>
            <person name="Zhang L."/>
        </authorList>
    </citation>
    <scope>NUCLEOTIDE SEQUENCE [LARGE SCALE GENOMIC DNA]</scope>
    <source>
        <strain evidence="1">LZ_2023a</strain>
        <tissue evidence="1">Muscle</tissue>
    </source>
</reference>
<proteinExistence type="predicted"/>
<keyword evidence="2" id="KW-1185">Reference proteome</keyword>
<evidence type="ECO:0000313" key="2">
    <source>
        <dbReference type="Proteomes" id="UP001487740"/>
    </source>
</evidence>
<evidence type="ECO:0000313" key="1">
    <source>
        <dbReference type="EMBL" id="KAK8377617.1"/>
    </source>
</evidence>
<dbReference type="AlphaFoldDB" id="A0AAW0STP7"/>
<dbReference type="Proteomes" id="UP001487740">
    <property type="component" value="Unassembled WGS sequence"/>
</dbReference>
<dbReference type="EMBL" id="JARAKH010000047">
    <property type="protein sequence ID" value="KAK8377617.1"/>
    <property type="molecule type" value="Genomic_DNA"/>
</dbReference>
<name>A0AAW0STP7_SCYPA</name>
<organism evidence="1 2">
    <name type="scientific">Scylla paramamosain</name>
    <name type="common">Mud crab</name>
    <dbReference type="NCBI Taxonomy" id="85552"/>
    <lineage>
        <taxon>Eukaryota</taxon>
        <taxon>Metazoa</taxon>
        <taxon>Ecdysozoa</taxon>
        <taxon>Arthropoda</taxon>
        <taxon>Crustacea</taxon>
        <taxon>Multicrustacea</taxon>
        <taxon>Malacostraca</taxon>
        <taxon>Eumalacostraca</taxon>
        <taxon>Eucarida</taxon>
        <taxon>Decapoda</taxon>
        <taxon>Pleocyemata</taxon>
        <taxon>Brachyura</taxon>
        <taxon>Eubrachyura</taxon>
        <taxon>Portunoidea</taxon>
        <taxon>Portunidae</taxon>
        <taxon>Portuninae</taxon>
        <taxon>Scylla</taxon>
    </lineage>
</organism>
<comment type="caution">
    <text evidence="1">The sequence shown here is derived from an EMBL/GenBank/DDBJ whole genome shotgun (WGS) entry which is preliminary data.</text>
</comment>
<accession>A0AAW0STP7</accession>